<feature type="domain" description="Methyltransferase FkbM" evidence="1">
    <location>
        <begin position="195"/>
        <end position="244"/>
    </location>
</feature>
<dbReference type="SUPFAM" id="SSF53335">
    <property type="entry name" value="S-adenosyl-L-methionine-dependent methyltransferases"/>
    <property type="match status" value="1"/>
</dbReference>
<dbReference type="AlphaFoldDB" id="A0A5J4SGY9"/>
<protein>
    <recommendedName>
        <fullName evidence="1">Methyltransferase FkbM domain-containing protein</fullName>
    </recommendedName>
</protein>
<dbReference type="InterPro" id="IPR006342">
    <property type="entry name" value="FkbM_mtfrase"/>
</dbReference>
<name>A0A5J4SGY9_9ZZZZ</name>
<evidence type="ECO:0000313" key="3">
    <source>
        <dbReference type="EMBL" id="KAA6345337.1"/>
    </source>
</evidence>
<organism evidence="2">
    <name type="scientific">termite gut metagenome</name>
    <dbReference type="NCBI Taxonomy" id="433724"/>
    <lineage>
        <taxon>unclassified sequences</taxon>
        <taxon>metagenomes</taxon>
        <taxon>organismal metagenomes</taxon>
    </lineage>
</organism>
<dbReference type="EMBL" id="SNRY01000175">
    <property type="protein sequence ID" value="KAA6345337.1"/>
    <property type="molecule type" value="Genomic_DNA"/>
</dbReference>
<dbReference type="Gene3D" id="3.40.50.150">
    <property type="entry name" value="Vaccinia Virus protein VP39"/>
    <property type="match status" value="2"/>
</dbReference>
<sequence>MLTQLYRKYVSQELRDKIYQAFLGQFLVFVRNFRENTKCLFIYLFQWFLPKTPENKCYTFMGKYGLTPYPYPFMLEYKKMLVDYFHDEQFNLPYVVHHGRKLYFPQSYTQRFVVALYKGIITEQDSRSPHRYVKDYRQMQGKILLDIGAAEGIFSLDTIEFAQHTYLFECDNDWMNALNATFAPWKDKVTIISKYVSDRDDESNITIDSFLEGKDKTNLFLKMDIEGYEQAALQGAKNTLKNVRDLDYSICTYHRKNDAEEINKIFLDNHFESEFTEGFLYFEKGLRKGLIRKKS</sequence>
<reference evidence="2" key="1">
    <citation type="submission" date="2019-03" db="EMBL/GenBank/DDBJ databases">
        <title>Single cell metagenomics reveals metabolic interactions within the superorganism composed of flagellate Streblomastix strix and complex community of Bacteroidetes bacteria on its surface.</title>
        <authorList>
            <person name="Treitli S.C."/>
            <person name="Kolisko M."/>
            <person name="Husnik F."/>
            <person name="Keeling P."/>
            <person name="Hampl V."/>
        </authorList>
    </citation>
    <scope>NUCLEOTIDE SEQUENCE</scope>
    <source>
        <strain evidence="2">STM</strain>
    </source>
</reference>
<evidence type="ECO:0000313" key="2">
    <source>
        <dbReference type="EMBL" id="KAA6345327.1"/>
    </source>
</evidence>
<proteinExistence type="predicted"/>
<accession>A0A5J4SGY9</accession>
<comment type="caution">
    <text evidence="2">The sequence shown here is derived from an EMBL/GenBank/DDBJ whole genome shotgun (WGS) entry which is preliminary data.</text>
</comment>
<evidence type="ECO:0000259" key="1">
    <source>
        <dbReference type="Pfam" id="PF05050"/>
    </source>
</evidence>
<gene>
    <name evidence="2" type="ORF">EZS27_007091</name>
    <name evidence="3" type="ORF">EZS27_007101</name>
</gene>
<dbReference type="Pfam" id="PF05050">
    <property type="entry name" value="Methyltransf_21"/>
    <property type="match status" value="1"/>
</dbReference>
<dbReference type="EMBL" id="SNRY01000175">
    <property type="protein sequence ID" value="KAA6345327.1"/>
    <property type="molecule type" value="Genomic_DNA"/>
</dbReference>
<dbReference type="InterPro" id="IPR029063">
    <property type="entry name" value="SAM-dependent_MTases_sf"/>
</dbReference>